<dbReference type="EMBL" id="GIKN01002072">
    <property type="protein sequence ID" value="NIE44345.1"/>
    <property type="molecule type" value="Transcribed_RNA"/>
</dbReference>
<reference evidence="2" key="1">
    <citation type="submission" date="2020-03" db="EMBL/GenBank/DDBJ databases">
        <title>A transcriptome and proteome of the tick Rhipicephalus microplus shaped by the genetic composition of its hosts and developmental stage.</title>
        <authorList>
            <person name="Garcia G.R."/>
            <person name="Ribeiro J.M.C."/>
            <person name="Maruyama S.R."/>
            <person name="Gardinasse L.G."/>
            <person name="Nelson K."/>
            <person name="Ferreira B.R."/>
            <person name="Andrade T.G."/>
            <person name="Santos I.K.F.M."/>
        </authorList>
    </citation>
    <scope>NUCLEOTIDE SEQUENCE</scope>
    <source>
        <strain evidence="2">NSGR</strain>
        <tissue evidence="2">Salivary glands</tissue>
    </source>
</reference>
<evidence type="ECO:0000313" key="2">
    <source>
        <dbReference type="EMBL" id="NIE44345.1"/>
    </source>
</evidence>
<accession>A0A6G4ZZZ8</accession>
<keyword evidence="1" id="KW-0732">Signal</keyword>
<sequence length="94" mass="10689">MHYFFAIGAILLNNTCMLPARVAKPQRGNNSKLARHATAVVGLQNVYSTTFTEIKAPKYYTHVTQHSGSVTSKICEHFCVILRKRRLYDMLVFV</sequence>
<name>A0A6G4ZZZ8_RHIMP</name>
<evidence type="ECO:0000256" key="1">
    <source>
        <dbReference type="SAM" id="SignalP"/>
    </source>
</evidence>
<organism evidence="2">
    <name type="scientific">Rhipicephalus microplus</name>
    <name type="common">Cattle tick</name>
    <name type="synonym">Boophilus microplus</name>
    <dbReference type="NCBI Taxonomy" id="6941"/>
    <lineage>
        <taxon>Eukaryota</taxon>
        <taxon>Metazoa</taxon>
        <taxon>Ecdysozoa</taxon>
        <taxon>Arthropoda</taxon>
        <taxon>Chelicerata</taxon>
        <taxon>Arachnida</taxon>
        <taxon>Acari</taxon>
        <taxon>Parasitiformes</taxon>
        <taxon>Ixodida</taxon>
        <taxon>Ixodoidea</taxon>
        <taxon>Ixodidae</taxon>
        <taxon>Rhipicephalinae</taxon>
        <taxon>Rhipicephalus</taxon>
        <taxon>Boophilus</taxon>
    </lineage>
</organism>
<proteinExistence type="predicted"/>
<feature type="signal peptide" evidence="1">
    <location>
        <begin position="1"/>
        <end position="17"/>
    </location>
</feature>
<dbReference type="AlphaFoldDB" id="A0A6G4ZZZ8"/>
<feature type="chain" id="PRO_5026112288" evidence="1">
    <location>
        <begin position="18"/>
        <end position="94"/>
    </location>
</feature>
<protein>
    <submittedName>
        <fullName evidence="2">Putative secreted protein</fullName>
    </submittedName>
</protein>